<comment type="caution">
    <text evidence="6">The sequence shown here is derived from an EMBL/GenBank/DDBJ whole genome shotgun (WGS) entry which is preliminary data.</text>
</comment>
<keyword evidence="2" id="KW-0442">Lipid degradation</keyword>
<feature type="chain" id="PRO_5047024245" evidence="5">
    <location>
        <begin position="30"/>
        <end position="410"/>
    </location>
</feature>
<dbReference type="SUPFAM" id="SSF53474">
    <property type="entry name" value="alpha/beta-Hydrolases"/>
    <property type="match status" value="1"/>
</dbReference>
<feature type="signal peptide" evidence="5">
    <location>
        <begin position="1"/>
        <end position="29"/>
    </location>
</feature>
<feature type="region of interest" description="Disordered" evidence="4">
    <location>
        <begin position="24"/>
        <end position="79"/>
    </location>
</feature>
<feature type="region of interest" description="Disordered" evidence="4">
    <location>
        <begin position="389"/>
        <end position="410"/>
    </location>
</feature>
<accession>A0ABU7WMG9</accession>
<evidence type="ECO:0000313" key="6">
    <source>
        <dbReference type="EMBL" id="MEF3112713.1"/>
    </source>
</evidence>
<sequence length="410" mass="43272">MIHIRRGAIAALLALTLPLPLASAGSASATDPDAASTPSRNTPARALSLSLPRPTGPYAIGRDRLPLVDRGRKDPWEPSAHGRELMVSLYYPARTGTGRPAPYMTEAEATTFLERQRQAGQLPPQAGRFPPEVLSSTRTHAHTGALPAAGRHPLVVLSPGFGLNRATLTVLAEELTSRGNVVALVDHAYEADAAFPGGRTLPCTACAKLDAMTSPDAGAAFMADVARNRAKDISFLLDRILPGHHHPAWKRSGLIDPKRVGMAGHSIGGAATATAMAGDTRIRAGANLDGTVAAPIPERGLNGRPFLLFGNQATGRPGTDETWDTTWSRLDGWKRWLTVTGATHLTFTDLPALAQQAGLPTPPGTVPGLRGSDLTRSYVGAFFDQQLRGTPQPLLNGPVPGNPEVTFQTP</sequence>
<feature type="compositionally biased region" description="Low complexity" evidence="4">
    <location>
        <begin position="24"/>
        <end position="39"/>
    </location>
</feature>
<name>A0ABU7WMG9_9ACTN</name>
<dbReference type="EMBL" id="JAVFKM010000002">
    <property type="protein sequence ID" value="MEF3112713.1"/>
    <property type="molecule type" value="Genomic_DNA"/>
</dbReference>
<keyword evidence="7" id="KW-1185">Reference proteome</keyword>
<evidence type="ECO:0000256" key="1">
    <source>
        <dbReference type="ARBA" id="ARBA00022801"/>
    </source>
</evidence>
<dbReference type="InterPro" id="IPR029058">
    <property type="entry name" value="AB_hydrolase_fold"/>
</dbReference>
<keyword evidence="5" id="KW-0732">Signal</keyword>
<dbReference type="GO" id="GO:0016787">
    <property type="term" value="F:hydrolase activity"/>
    <property type="evidence" value="ECO:0007669"/>
    <property type="project" value="UniProtKB-KW"/>
</dbReference>
<evidence type="ECO:0000313" key="7">
    <source>
        <dbReference type="Proteomes" id="UP001348265"/>
    </source>
</evidence>
<keyword evidence="3" id="KW-0443">Lipid metabolism</keyword>
<dbReference type="Proteomes" id="UP001348265">
    <property type="component" value="Unassembled WGS sequence"/>
</dbReference>
<evidence type="ECO:0000256" key="4">
    <source>
        <dbReference type="SAM" id="MobiDB-lite"/>
    </source>
</evidence>
<dbReference type="RefSeq" id="WP_331785605.1">
    <property type="nucleotide sequence ID" value="NZ_JAVFKM010000002.1"/>
</dbReference>
<protein>
    <submittedName>
        <fullName evidence="6">Alpha/beta hydrolase</fullName>
    </submittedName>
</protein>
<evidence type="ECO:0000256" key="5">
    <source>
        <dbReference type="SAM" id="SignalP"/>
    </source>
</evidence>
<evidence type="ECO:0000256" key="3">
    <source>
        <dbReference type="ARBA" id="ARBA00023098"/>
    </source>
</evidence>
<dbReference type="PANTHER" id="PTHR10272:SF0">
    <property type="entry name" value="PLATELET-ACTIVATING FACTOR ACETYLHYDROLASE"/>
    <property type="match status" value="1"/>
</dbReference>
<feature type="compositionally biased region" description="Basic and acidic residues" evidence="4">
    <location>
        <begin position="61"/>
        <end position="79"/>
    </location>
</feature>
<gene>
    <name evidence="6" type="ORF">RB636_05775</name>
</gene>
<dbReference type="Gene3D" id="3.40.50.1820">
    <property type="entry name" value="alpha/beta hydrolase"/>
    <property type="match status" value="1"/>
</dbReference>
<reference evidence="6 7" key="1">
    <citation type="submission" date="2023-08" db="EMBL/GenBank/DDBJ databases">
        <authorList>
            <person name="Sharma P."/>
            <person name="Verma V."/>
            <person name="Mohan M.K."/>
            <person name="Dubey A.K."/>
        </authorList>
    </citation>
    <scope>NUCLEOTIDE SEQUENCE [LARGE SCALE GENOMIC DNA]</scope>
    <source>
        <strain evidence="6 7">ADP4</strain>
    </source>
</reference>
<organism evidence="6 7">
    <name type="scientific">Streptomyces chrestomyceticus</name>
    <dbReference type="NCBI Taxonomy" id="68185"/>
    <lineage>
        <taxon>Bacteria</taxon>
        <taxon>Bacillati</taxon>
        <taxon>Actinomycetota</taxon>
        <taxon>Actinomycetes</taxon>
        <taxon>Kitasatosporales</taxon>
        <taxon>Streptomycetaceae</taxon>
        <taxon>Streptomyces</taxon>
    </lineage>
</organism>
<evidence type="ECO:0000256" key="2">
    <source>
        <dbReference type="ARBA" id="ARBA00022963"/>
    </source>
</evidence>
<dbReference type="Pfam" id="PF03403">
    <property type="entry name" value="PAF-AH_p_II"/>
    <property type="match status" value="2"/>
</dbReference>
<dbReference type="PANTHER" id="PTHR10272">
    <property type="entry name" value="PLATELET-ACTIVATING FACTOR ACETYLHYDROLASE"/>
    <property type="match status" value="1"/>
</dbReference>
<proteinExistence type="predicted"/>
<keyword evidence="1 6" id="KW-0378">Hydrolase</keyword>